<dbReference type="InterPro" id="IPR007627">
    <property type="entry name" value="RNA_pol_sigma70_r2"/>
</dbReference>
<evidence type="ECO:0000256" key="2">
    <source>
        <dbReference type="ARBA" id="ARBA00023082"/>
    </source>
</evidence>
<dbReference type="PANTHER" id="PTHR43133:SF51">
    <property type="entry name" value="RNA POLYMERASE SIGMA FACTOR"/>
    <property type="match status" value="1"/>
</dbReference>
<reference evidence="5 6" key="1">
    <citation type="journal article" date="2019" name="Int. J. Syst. Evol. Microbiol.">
        <title>The Global Catalogue of Microorganisms (GCM) 10K type strain sequencing project: providing services to taxonomists for standard genome sequencing and annotation.</title>
        <authorList>
            <consortium name="The Broad Institute Genomics Platform"/>
            <consortium name="The Broad Institute Genome Sequencing Center for Infectious Disease"/>
            <person name="Wu L."/>
            <person name="Ma J."/>
        </authorList>
    </citation>
    <scope>NUCLEOTIDE SEQUENCE [LARGE SCALE GENOMIC DNA]</scope>
    <source>
        <strain evidence="5 6">JCM 15421</strain>
    </source>
</reference>
<keyword evidence="1" id="KW-0805">Transcription regulation</keyword>
<dbReference type="InterPro" id="IPR039425">
    <property type="entry name" value="RNA_pol_sigma-70-like"/>
</dbReference>
<dbReference type="NCBIfam" id="TIGR02937">
    <property type="entry name" value="sigma70-ECF"/>
    <property type="match status" value="1"/>
</dbReference>
<comment type="caution">
    <text evidence="5">The sequence shown here is derived from an EMBL/GenBank/DDBJ whole genome shotgun (WGS) entry which is preliminary data.</text>
</comment>
<dbReference type="Gene3D" id="1.10.1740.10">
    <property type="match status" value="1"/>
</dbReference>
<keyword evidence="2" id="KW-0731">Sigma factor</keyword>
<evidence type="ECO:0000313" key="6">
    <source>
        <dbReference type="Proteomes" id="UP001501523"/>
    </source>
</evidence>
<dbReference type="InterPro" id="IPR036388">
    <property type="entry name" value="WH-like_DNA-bd_sf"/>
</dbReference>
<dbReference type="InterPro" id="IPR014284">
    <property type="entry name" value="RNA_pol_sigma-70_dom"/>
</dbReference>
<dbReference type="Gene3D" id="1.10.10.10">
    <property type="entry name" value="Winged helix-like DNA-binding domain superfamily/Winged helix DNA-binding domain"/>
    <property type="match status" value="1"/>
</dbReference>
<proteinExistence type="predicted"/>
<dbReference type="Proteomes" id="UP001501523">
    <property type="component" value="Unassembled WGS sequence"/>
</dbReference>
<sequence>MAKFDTTRWSLVLEARESTHDAQTALAALCRTYRPPVLAYIRRHGYVEDVAEDLTQTFFTHFIEHARHTSADPSRGRFRAFLLTALKRFLIDCNAEARRLKRGGAFRFETLADARALEIADNESPESAFERDWAITVLDAALARLRAEAASAGKLALFEQLSEFLTERPDESDYARVAAALNLRRNTLAVAVHRLRHRLRELVHEEISHTAADREQLDGELRELRAALSAVLD</sequence>
<accession>A0ABN1IWA1</accession>
<keyword evidence="3" id="KW-0804">Transcription</keyword>
<name>A0ABN1IWA1_9GAMM</name>
<protein>
    <recommendedName>
        <fullName evidence="4">RNA polymerase sigma-70 region 2 domain-containing protein</fullName>
    </recommendedName>
</protein>
<organism evidence="5 6">
    <name type="scientific">Dokdonella soli</name>
    <dbReference type="NCBI Taxonomy" id="529810"/>
    <lineage>
        <taxon>Bacteria</taxon>
        <taxon>Pseudomonadati</taxon>
        <taxon>Pseudomonadota</taxon>
        <taxon>Gammaproteobacteria</taxon>
        <taxon>Lysobacterales</taxon>
        <taxon>Rhodanobacteraceae</taxon>
        <taxon>Dokdonella</taxon>
    </lineage>
</organism>
<evidence type="ECO:0000256" key="1">
    <source>
        <dbReference type="ARBA" id="ARBA00023015"/>
    </source>
</evidence>
<dbReference type="PANTHER" id="PTHR43133">
    <property type="entry name" value="RNA POLYMERASE ECF-TYPE SIGMA FACTO"/>
    <property type="match status" value="1"/>
</dbReference>
<keyword evidence="6" id="KW-1185">Reference proteome</keyword>
<dbReference type="RefSeq" id="WP_343793368.1">
    <property type="nucleotide sequence ID" value="NZ_BAAAEU010000025.1"/>
</dbReference>
<dbReference type="Pfam" id="PF04542">
    <property type="entry name" value="Sigma70_r2"/>
    <property type="match status" value="1"/>
</dbReference>
<gene>
    <name evidence="5" type="ORF">GCM10009105_33910</name>
</gene>
<evidence type="ECO:0000256" key="3">
    <source>
        <dbReference type="ARBA" id="ARBA00023163"/>
    </source>
</evidence>
<dbReference type="InterPro" id="IPR013325">
    <property type="entry name" value="RNA_pol_sigma_r2"/>
</dbReference>
<evidence type="ECO:0000259" key="4">
    <source>
        <dbReference type="Pfam" id="PF04542"/>
    </source>
</evidence>
<dbReference type="EMBL" id="BAAAEU010000025">
    <property type="protein sequence ID" value="GAA0722659.1"/>
    <property type="molecule type" value="Genomic_DNA"/>
</dbReference>
<evidence type="ECO:0000313" key="5">
    <source>
        <dbReference type="EMBL" id="GAA0722659.1"/>
    </source>
</evidence>
<dbReference type="SUPFAM" id="SSF88946">
    <property type="entry name" value="Sigma2 domain of RNA polymerase sigma factors"/>
    <property type="match status" value="1"/>
</dbReference>
<feature type="domain" description="RNA polymerase sigma-70 region 2" evidence="4">
    <location>
        <begin position="30"/>
        <end position="92"/>
    </location>
</feature>